<protein>
    <submittedName>
        <fullName evidence="2">Uncharacterized protein</fullName>
    </submittedName>
</protein>
<evidence type="ECO:0000313" key="2">
    <source>
        <dbReference type="EMBL" id="KAF8730815.1"/>
    </source>
</evidence>
<dbReference type="Proteomes" id="UP000636709">
    <property type="component" value="Unassembled WGS sequence"/>
</dbReference>
<keyword evidence="3" id="KW-1185">Reference proteome</keyword>
<proteinExistence type="predicted"/>
<dbReference type="EMBL" id="JACEFO010001613">
    <property type="protein sequence ID" value="KAF8730815.1"/>
    <property type="molecule type" value="Genomic_DNA"/>
</dbReference>
<sequence>MFPGKLALLVLLVFAVVFLHPVIGNKHKICTKIEKDNILKHCEDSCCAAALEVPNLDMQCIIDLLTADEKSRHNENNIMELSRLCNPFSRAPPKEVGRNLLCW</sequence>
<gene>
    <name evidence="2" type="ORF">HU200_016678</name>
</gene>
<reference evidence="2" key="1">
    <citation type="submission" date="2020-07" db="EMBL/GenBank/DDBJ databases">
        <title>Genome sequence and genetic diversity analysis of an under-domesticated orphan crop, white fonio (Digitaria exilis).</title>
        <authorList>
            <person name="Bennetzen J.L."/>
            <person name="Chen S."/>
            <person name="Ma X."/>
            <person name="Wang X."/>
            <person name="Yssel A.E.J."/>
            <person name="Chaluvadi S.R."/>
            <person name="Johnson M."/>
            <person name="Gangashetty P."/>
            <person name="Hamidou F."/>
            <person name="Sanogo M.D."/>
            <person name="Zwaenepoel A."/>
            <person name="Wallace J."/>
            <person name="Van De Peer Y."/>
            <person name="Van Deynze A."/>
        </authorList>
    </citation>
    <scope>NUCLEOTIDE SEQUENCE</scope>
    <source>
        <tissue evidence="2">Leaves</tissue>
    </source>
</reference>
<accession>A0A835F7N1</accession>
<name>A0A835F7N1_9POAL</name>
<feature type="chain" id="PRO_5033016338" evidence="1">
    <location>
        <begin position="25"/>
        <end position="103"/>
    </location>
</feature>
<comment type="caution">
    <text evidence="2">The sequence shown here is derived from an EMBL/GenBank/DDBJ whole genome shotgun (WGS) entry which is preliminary data.</text>
</comment>
<dbReference type="OrthoDB" id="658076at2759"/>
<keyword evidence="1" id="KW-0732">Signal</keyword>
<organism evidence="2 3">
    <name type="scientific">Digitaria exilis</name>
    <dbReference type="NCBI Taxonomy" id="1010633"/>
    <lineage>
        <taxon>Eukaryota</taxon>
        <taxon>Viridiplantae</taxon>
        <taxon>Streptophyta</taxon>
        <taxon>Embryophyta</taxon>
        <taxon>Tracheophyta</taxon>
        <taxon>Spermatophyta</taxon>
        <taxon>Magnoliopsida</taxon>
        <taxon>Liliopsida</taxon>
        <taxon>Poales</taxon>
        <taxon>Poaceae</taxon>
        <taxon>PACMAD clade</taxon>
        <taxon>Panicoideae</taxon>
        <taxon>Panicodae</taxon>
        <taxon>Paniceae</taxon>
        <taxon>Anthephorinae</taxon>
        <taxon>Digitaria</taxon>
    </lineage>
</organism>
<dbReference type="AlphaFoldDB" id="A0A835F7N1"/>
<feature type="signal peptide" evidence="1">
    <location>
        <begin position="1"/>
        <end position="24"/>
    </location>
</feature>
<evidence type="ECO:0000313" key="3">
    <source>
        <dbReference type="Proteomes" id="UP000636709"/>
    </source>
</evidence>
<evidence type="ECO:0000256" key="1">
    <source>
        <dbReference type="SAM" id="SignalP"/>
    </source>
</evidence>